<dbReference type="GeneID" id="93581303"/>
<keyword evidence="2" id="KW-1185">Reference proteome</keyword>
<proteinExistence type="predicted"/>
<dbReference type="VEuPathDB" id="FungiDB:ASPBRDRAFT_669478"/>
<dbReference type="RefSeq" id="XP_067473006.1">
    <property type="nucleotide sequence ID" value="XM_067628815.1"/>
</dbReference>
<evidence type="ECO:0000313" key="1">
    <source>
        <dbReference type="EMBL" id="OJJ65755.1"/>
    </source>
</evidence>
<sequence>MNDTLQLQSRAQTLETPILPAQQEIRLITNEPAYLPMLLFAELRNLQIDMETIQLSERLIWKSLANVSLRLDKTTDMVTMHIMRQAGVTLFGVLLPYKLDRYPLHMGKTRLLLDFSSQFKLSCSIEYSGKMR</sequence>
<dbReference type="AlphaFoldDB" id="A0A1L9U271"/>
<dbReference type="Proteomes" id="UP000184499">
    <property type="component" value="Unassembled WGS sequence"/>
</dbReference>
<reference evidence="2" key="1">
    <citation type="journal article" date="2017" name="Genome Biol.">
        <title>Comparative genomics reveals high biological diversity and specific adaptations in the industrially and medically important fungal genus Aspergillus.</title>
        <authorList>
            <person name="de Vries R.P."/>
            <person name="Riley R."/>
            <person name="Wiebenga A."/>
            <person name="Aguilar-Osorio G."/>
            <person name="Amillis S."/>
            <person name="Uchima C.A."/>
            <person name="Anderluh G."/>
            <person name="Asadollahi M."/>
            <person name="Askin M."/>
            <person name="Barry K."/>
            <person name="Battaglia E."/>
            <person name="Bayram O."/>
            <person name="Benocci T."/>
            <person name="Braus-Stromeyer S.A."/>
            <person name="Caldana C."/>
            <person name="Canovas D."/>
            <person name="Cerqueira G.C."/>
            <person name="Chen F."/>
            <person name="Chen W."/>
            <person name="Choi C."/>
            <person name="Clum A."/>
            <person name="Dos Santos R.A."/>
            <person name="Damasio A.R."/>
            <person name="Diallinas G."/>
            <person name="Emri T."/>
            <person name="Fekete E."/>
            <person name="Flipphi M."/>
            <person name="Freyberg S."/>
            <person name="Gallo A."/>
            <person name="Gournas C."/>
            <person name="Habgood R."/>
            <person name="Hainaut M."/>
            <person name="Harispe M.L."/>
            <person name="Henrissat B."/>
            <person name="Hilden K.S."/>
            <person name="Hope R."/>
            <person name="Hossain A."/>
            <person name="Karabika E."/>
            <person name="Karaffa L."/>
            <person name="Karanyi Z."/>
            <person name="Krasevec N."/>
            <person name="Kuo A."/>
            <person name="Kusch H."/>
            <person name="LaButti K."/>
            <person name="Lagendijk E.L."/>
            <person name="Lapidus A."/>
            <person name="Levasseur A."/>
            <person name="Lindquist E."/>
            <person name="Lipzen A."/>
            <person name="Logrieco A.F."/>
            <person name="MacCabe A."/>
            <person name="Maekelae M.R."/>
            <person name="Malavazi I."/>
            <person name="Melin P."/>
            <person name="Meyer V."/>
            <person name="Mielnichuk N."/>
            <person name="Miskei M."/>
            <person name="Molnar A.P."/>
            <person name="Mule G."/>
            <person name="Ngan C.Y."/>
            <person name="Orejas M."/>
            <person name="Orosz E."/>
            <person name="Ouedraogo J.P."/>
            <person name="Overkamp K.M."/>
            <person name="Park H.-S."/>
            <person name="Perrone G."/>
            <person name="Piumi F."/>
            <person name="Punt P.J."/>
            <person name="Ram A.F."/>
            <person name="Ramon A."/>
            <person name="Rauscher S."/>
            <person name="Record E."/>
            <person name="Riano-Pachon D.M."/>
            <person name="Robert V."/>
            <person name="Roehrig J."/>
            <person name="Ruller R."/>
            <person name="Salamov A."/>
            <person name="Salih N.S."/>
            <person name="Samson R.A."/>
            <person name="Sandor E."/>
            <person name="Sanguinetti M."/>
            <person name="Schuetze T."/>
            <person name="Sepcic K."/>
            <person name="Shelest E."/>
            <person name="Sherlock G."/>
            <person name="Sophianopoulou V."/>
            <person name="Squina F.M."/>
            <person name="Sun H."/>
            <person name="Susca A."/>
            <person name="Todd R.B."/>
            <person name="Tsang A."/>
            <person name="Unkles S.E."/>
            <person name="van de Wiele N."/>
            <person name="van Rossen-Uffink D."/>
            <person name="Oliveira J.V."/>
            <person name="Vesth T.C."/>
            <person name="Visser J."/>
            <person name="Yu J.-H."/>
            <person name="Zhou M."/>
            <person name="Andersen M.R."/>
            <person name="Archer D.B."/>
            <person name="Baker S.E."/>
            <person name="Benoit I."/>
            <person name="Brakhage A.A."/>
            <person name="Braus G.H."/>
            <person name="Fischer R."/>
            <person name="Frisvad J.C."/>
            <person name="Goldman G.H."/>
            <person name="Houbraken J."/>
            <person name="Oakley B."/>
            <person name="Pocsi I."/>
            <person name="Scazzocchio C."/>
            <person name="Seiboth B."/>
            <person name="vanKuyk P.A."/>
            <person name="Wortman J."/>
            <person name="Dyer P.S."/>
            <person name="Grigoriev I.V."/>
        </authorList>
    </citation>
    <scope>NUCLEOTIDE SEQUENCE [LARGE SCALE GENOMIC DNA]</scope>
    <source>
        <strain evidence="2">CBS 101740 / IMI 381727 / IBT 21946</strain>
    </source>
</reference>
<dbReference type="EMBL" id="KV878708">
    <property type="protein sequence ID" value="OJJ65755.1"/>
    <property type="molecule type" value="Genomic_DNA"/>
</dbReference>
<gene>
    <name evidence="1" type="ORF">ASPBRDRAFT_669478</name>
</gene>
<name>A0A1L9U271_ASPBC</name>
<accession>A0A1L9U271</accession>
<protein>
    <submittedName>
        <fullName evidence="1">Uncharacterized protein</fullName>
    </submittedName>
</protein>
<organism evidence="1 2">
    <name type="scientific">Aspergillus brasiliensis (strain CBS 101740 / IMI 381727 / IBT 21946)</name>
    <dbReference type="NCBI Taxonomy" id="767769"/>
    <lineage>
        <taxon>Eukaryota</taxon>
        <taxon>Fungi</taxon>
        <taxon>Dikarya</taxon>
        <taxon>Ascomycota</taxon>
        <taxon>Pezizomycotina</taxon>
        <taxon>Eurotiomycetes</taxon>
        <taxon>Eurotiomycetidae</taxon>
        <taxon>Eurotiales</taxon>
        <taxon>Aspergillaceae</taxon>
        <taxon>Aspergillus</taxon>
        <taxon>Aspergillus subgen. Circumdati</taxon>
    </lineage>
</organism>
<evidence type="ECO:0000313" key="2">
    <source>
        <dbReference type="Proteomes" id="UP000184499"/>
    </source>
</evidence>